<dbReference type="InterPro" id="IPR001806">
    <property type="entry name" value="Small_GTPase"/>
</dbReference>
<name>A0AA86V222_9EUKA</name>
<evidence type="ECO:0000313" key="5">
    <source>
        <dbReference type="Proteomes" id="UP001642409"/>
    </source>
</evidence>
<evidence type="ECO:0000313" key="3">
    <source>
        <dbReference type="EMBL" id="CAI9977619.1"/>
    </source>
</evidence>
<dbReference type="Pfam" id="PF00071">
    <property type="entry name" value="Ras"/>
    <property type="match status" value="1"/>
</dbReference>
<reference evidence="3" key="1">
    <citation type="submission" date="2023-06" db="EMBL/GenBank/DDBJ databases">
        <authorList>
            <person name="Kurt Z."/>
        </authorList>
    </citation>
    <scope>NUCLEOTIDE SEQUENCE</scope>
</reference>
<dbReference type="SUPFAM" id="SSF52540">
    <property type="entry name" value="P-loop containing nucleoside triphosphate hydrolases"/>
    <property type="match status" value="1"/>
</dbReference>
<accession>A0AA86V222</accession>
<dbReference type="GO" id="GO:0005525">
    <property type="term" value="F:GTP binding"/>
    <property type="evidence" value="ECO:0007669"/>
    <property type="project" value="UniProtKB-KW"/>
</dbReference>
<organism evidence="3">
    <name type="scientific">Hexamita inflata</name>
    <dbReference type="NCBI Taxonomy" id="28002"/>
    <lineage>
        <taxon>Eukaryota</taxon>
        <taxon>Metamonada</taxon>
        <taxon>Diplomonadida</taxon>
        <taxon>Hexamitidae</taxon>
        <taxon>Hexamitinae</taxon>
        <taxon>Hexamita</taxon>
    </lineage>
</organism>
<dbReference type="SMART" id="SM00175">
    <property type="entry name" value="RAB"/>
    <property type="match status" value="1"/>
</dbReference>
<evidence type="ECO:0000256" key="2">
    <source>
        <dbReference type="ARBA" id="ARBA00023134"/>
    </source>
</evidence>
<evidence type="ECO:0000256" key="1">
    <source>
        <dbReference type="ARBA" id="ARBA00022741"/>
    </source>
</evidence>
<keyword evidence="2" id="KW-0342">GTP-binding</keyword>
<dbReference type="PRINTS" id="PR00449">
    <property type="entry name" value="RASTRNSFRMNG"/>
</dbReference>
<proteinExistence type="predicted"/>
<keyword evidence="5" id="KW-1185">Reference proteome</keyword>
<reference evidence="4 5" key="2">
    <citation type="submission" date="2024-07" db="EMBL/GenBank/DDBJ databases">
        <authorList>
            <person name="Akdeniz Z."/>
        </authorList>
    </citation>
    <scope>NUCLEOTIDE SEQUENCE [LARGE SCALE GENOMIC DNA]</scope>
</reference>
<dbReference type="AlphaFoldDB" id="A0AA86V222"/>
<dbReference type="Proteomes" id="UP001642409">
    <property type="component" value="Unassembled WGS sequence"/>
</dbReference>
<protein>
    <submittedName>
        <fullName evidence="3">Putative</fullName>
    </submittedName>
    <submittedName>
        <fullName evidence="4">Rab32</fullName>
    </submittedName>
</protein>
<dbReference type="EMBL" id="CAXDID020000108">
    <property type="protein sequence ID" value="CAL6028837.1"/>
    <property type="molecule type" value="Genomic_DNA"/>
</dbReference>
<sequence>MDNNYQFKIIVVGGVGVGKTCCIQRFCNNLYNPEYKVTIGADYIHSSVHVRQGGKDIKVAVNFWDIGGQNKIYKNQTMDKSLQNGYLTLDLTRAYYSHSFGCIVVGDLSDMTNFLADIKKWKRDVDEKVRFPNTNEQEKIPIILMINKVDIARNNYTSEIRTELSDLDFDGIFCTSALTGEGLKEAIEFLTLIMIEKFQIVKQKYPQPSSDNIIDPERTQVKKSWCCW</sequence>
<dbReference type="PANTHER" id="PTHR24073">
    <property type="entry name" value="DRAB5-RELATED"/>
    <property type="match status" value="1"/>
</dbReference>
<gene>
    <name evidence="4" type="ORF">HINF_LOCUS32000</name>
    <name evidence="3" type="ORF">HINF_LOCUS65264</name>
</gene>
<keyword evidence="1" id="KW-0547">Nucleotide-binding</keyword>
<dbReference type="NCBIfam" id="TIGR00231">
    <property type="entry name" value="small_GTP"/>
    <property type="match status" value="1"/>
</dbReference>
<dbReference type="PROSITE" id="PS51419">
    <property type="entry name" value="RAB"/>
    <property type="match status" value="1"/>
</dbReference>
<evidence type="ECO:0000313" key="4">
    <source>
        <dbReference type="EMBL" id="CAL6028837.1"/>
    </source>
</evidence>
<comment type="caution">
    <text evidence="3">The sequence shown here is derived from an EMBL/GenBank/DDBJ whole genome shotgun (WGS) entry which is preliminary data.</text>
</comment>
<dbReference type="EMBL" id="CATOUU010001179">
    <property type="protein sequence ID" value="CAI9977619.1"/>
    <property type="molecule type" value="Genomic_DNA"/>
</dbReference>
<dbReference type="InterPro" id="IPR005225">
    <property type="entry name" value="Small_GTP-bd"/>
</dbReference>
<dbReference type="InterPro" id="IPR027417">
    <property type="entry name" value="P-loop_NTPase"/>
</dbReference>
<dbReference type="Gene3D" id="3.40.50.300">
    <property type="entry name" value="P-loop containing nucleotide triphosphate hydrolases"/>
    <property type="match status" value="1"/>
</dbReference>
<dbReference type="GO" id="GO:0003924">
    <property type="term" value="F:GTPase activity"/>
    <property type="evidence" value="ECO:0007669"/>
    <property type="project" value="InterPro"/>
</dbReference>